<dbReference type="PROSITE" id="PS50102">
    <property type="entry name" value="RRM"/>
    <property type="match status" value="1"/>
</dbReference>
<protein>
    <recommendedName>
        <fullName evidence="8">RRM domain-containing protein</fullName>
    </recommendedName>
</protein>
<dbReference type="SUPFAM" id="SSF54928">
    <property type="entry name" value="RNA-binding domain, RBD"/>
    <property type="match status" value="1"/>
</dbReference>
<feature type="compositionally biased region" description="Basic and acidic residues" evidence="7">
    <location>
        <begin position="268"/>
        <end position="282"/>
    </location>
</feature>
<dbReference type="GO" id="GO:0008380">
    <property type="term" value="P:RNA splicing"/>
    <property type="evidence" value="ECO:0007669"/>
    <property type="project" value="UniProtKB-KW"/>
</dbReference>
<dbReference type="AlphaFoldDB" id="A0A1R3GXL8"/>
<dbReference type="OrthoDB" id="1749483at2759"/>
<dbReference type="CDD" id="cd00590">
    <property type="entry name" value="RRM_SF"/>
    <property type="match status" value="1"/>
</dbReference>
<dbReference type="GO" id="GO:0003723">
    <property type="term" value="F:RNA binding"/>
    <property type="evidence" value="ECO:0007669"/>
    <property type="project" value="UniProtKB-UniRule"/>
</dbReference>
<evidence type="ECO:0000259" key="8">
    <source>
        <dbReference type="PROSITE" id="PS50102"/>
    </source>
</evidence>
<name>A0A1R3GXL8_COCAP</name>
<dbReference type="PANTHER" id="PTHR48028:SF4">
    <property type="entry name" value="SC35-LIKE SPLICING FACTOR"/>
    <property type="match status" value="1"/>
</dbReference>
<dbReference type="InterPro" id="IPR035979">
    <property type="entry name" value="RBD_domain_sf"/>
</dbReference>
<sequence>MRAWRESPRRREPPRRQSRESFRWRLSLQTVCVSNIDYRVSRREIWELFNEHDVVVDVFMPTRRRYNATNFAFVRYRYIEESQKAISFGIGRKIDGRSLIVRKAAARKIDKGPQVRGYSNRYSHHYDRRADQSGVRFNSKVRGRNFFSHFSSNKQMINVRDDGKRRSRFNPQAGDRSYVPHNRFIGQRINYRNNQSSDGNSNSKRVWKEKEVFHPTEKLHNSKEFDPSEAERKGDYESNRTEVLRRHSDQPTKNTMVVETPSNPLSEGSKEEEVSEKDFAQN</sequence>
<keyword evidence="3 6" id="KW-0694">RNA-binding</keyword>
<evidence type="ECO:0000313" key="9">
    <source>
        <dbReference type="EMBL" id="OMO62874.1"/>
    </source>
</evidence>
<proteinExistence type="predicted"/>
<dbReference type="SMART" id="SM00360">
    <property type="entry name" value="RRM"/>
    <property type="match status" value="1"/>
</dbReference>
<feature type="region of interest" description="Disordered" evidence="7">
    <location>
        <begin position="214"/>
        <end position="282"/>
    </location>
</feature>
<dbReference type="GO" id="GO:0006397">
    <property type="term" value="P:mRNA processing"/>
    <property type="evidence" value="ECO:0007669"/>
    <property type="project" value="UniProtKB-KW"/>
</dbReference>
<feature type="compositionally biased region" description="Basic and acidic residues" evidence="7">
    <location>
        <begin position="214"/>
        <end position="250"/>
    </location>
</feature>
<evidence type="ECO:0000256" key="1">
    <source>
        <dbReference type="ARBA" id="ARBA00004123"/>
    </source>
</evidence>
<keyword evidence="10" id="KW-1185">Reference proteome</keyword>
<keyword evidence="4" id="KW-0508">mRNA splicing</keyword>
<feature type="compositionally biased region" description="Polar residues" evidence="7">
    <location>
        <begin position="251"/>
        <end position="265"/>
    </location>
</feature>
<keyword evidence="2" id="KW-0507">mRNA processing</keyword>
<evidence type="ECO:0000256" key="4">
    <source>
        <dbReference type="ARBA" id="ARBA00023187"/>
    </source>
</evidence>
<dbReference type="Pfam" id="PF00076">
    <property type="entry name" value="RRM_1"/>
    <property type="match status" value="1"/>
</dbReference>
<gene>
    <name evidence="9" type="ORF">CCACVL1_22593</name>
</gene>
<comment type="caution">
    <text evidence="9">The sequence shown here is derived from an EMBL/GenBank/DDBJ whole genome shotgun (WGS) entry which is preliminary data.</text>
</comment>
<dbReference type="Gramene" id="OMO62874">
    <property type="protein sequence ID" value="OMO62874"/>
    <property type="gene ID" value="CCACVL1_22593"/>
</dbReference>
<feature type="domain" description="RRM" evidence="8">
    <location>
        <begin position="29"/>
        <end position="106"/>
    </location>
</feature>
<dbReference type="InterPro" id="IPR012677">
    <property type="entry name" value="Nucleotide-bd_a/b_plait_sf"/>
</dbReference>
<evidence type="ECO:0000256" key="6">
    <source>
        <dbReference type="PROSITE-ProRule" id="PRU00176"/>
    </source>
</evidence>
<dbReference type="Proteomes" id="UP000188268">
    <property type="component" value="Unassembled WGS sequence"/>
</dbReference>
<accession>A0A1R3GXL8</accession>
<evidence type="ECO:0000256" key="3">
    <source>
        <dbReference type="ARBA" id="ARBA00022884"/>
    </source>
</evidence>
<dbReference type="Gene3D" id="3.30.70.330">
    <property type="match status" value="1"/>
</dbReference>
<reference evidence="9 10" key="1">
    <citation type="submission" date="2013-09" db="EMBL/GenBank/DDBJ databases">
        <title>Corchorus capsularis genome sequencing.</title>
        <authorList>
            <person name="Alam M."/>
            <person name="Haque M.S."/>
            <person name="Islam M.S."/>
            <person name="Emdad E.M."/>
            <person name="Islam M.M."/>
            <person name="Ahmed B."/>
            <person name="Halim A."/>
            <person name="Hossen Q.M.M."/>
            <person name="Hossain M.Z."/>
            <person name="Ahmed R."/>
            <person name="Khan M.M."/>
            <person name="Islam R."/>
            <person name="Rashid M.M."/>
            <person name="Khan S.A."/>
            <person name="Rahman M.S."/>
            <person name="Alam M."/>
        </authorList>
    </citation>
    <scope>NUCLEOTIDE SEQUENCE [LARGE SCALE GENOMIC DNA]</scope>
    <source>
        <strain evidence="10">cv. CVL-1</strain>
        <tissue evidence="9">Whole seedling</tissue>
    </source>
</reference>
<evidence type="ECO:0000256" key="7">
    <source>
        <dbReference type="SAM" id="MobiDB-lite"/>
    </source>
</evidence>
<dbReference type="PANTHER" id="PTHR48028">
    <property type="entry name" value="GLYCINE-RICH RNA-BINDING PROTEIN RZ1A"/>
    <property type="match status" value="1"/>
</dbReference>
<evidence type="ECO:0000313" key="10">
    <source>
        <dbReference type="Proteomes" id="UP000188268"/>
    </source>
</evidence>
<dbReference type="GO" id="GO:0005634">
    <property type="term" value="C:nucleus"/>
    <property type="evidence" value="ECO:0007669"/>
    <property type="project" value="UniProtKB-SubCell"/>
</dbReference>
<dbReference type="InterPro" id="IPR000504">
    <property type="entry name" value="RRM_dom"/>
</dbReference>
<evidence type="ECO:0000256" key="5">
    <source>
        <dbReference type="ARBA" id="ARBA00023242"/>
    </source>
</evidence>
<dbReference type="InterPro" id="IPR051106">
    <property type="entry name" value="RNA-bind/splicing_reg"/>
</dbReference>
<evidence type="ECO:0000256" key="2">
    <source>
        <dbReference type="ARBA" id="ARBA00022664"/>
    </source>
</evidence>
<dbReference type="EMBL" id="AWWV01013113">
    <property type="protein sequence ID" value="OMO62874.1"/>
    <property type="molecule type" value="Genomic_DNA"/>
</dbReference>
<dbReference type="STRING" id="210143.A0A1R3GXL8"/>
<keyword evidence="5" id="KW-0539">Nucleus</keyword>
<comment type="subcellular location">
    <subcellularLocation>
        <location evidence="1">Nucleus</location>
    </subcellularLocation>
</comment>
<organism evidence="9 10">
    <name type="scientific">Corchorus capsularis</name>
    <name type="common">Jute</name>
    <dbReference type="NCBI Taxonomy" id="210143"/>
    <lineage>
        <taxon>Eukaryota</taxon>
        <taxon>Viridiplantae</taxon>
        <taxon>Streptophyta</taxon>
        <taxon>Embryophyta</taxon>
        <taxon>Tracheophyta</taxon>
        <taxon>Spermatophyta</taxon>
        <taxon>Magnoliopsida</taxon>
        <taxon>eudicotyledons</taxon>
        <taxon>Gunneridae</taxon>
        <taxon>Pentapetalae</taxon>
        <taxon>rosids</taxon>
        <taxon>malvids</taxon>
        <taxon>Malvales</taxon>
        <taxon>Malvaceae</taxon>
        <taxon>Grewioideae</taxon>
        <taxon>Apeibeae</taxon>
        <taxon>Corchorus</taxon>
    </lineage>
</organism>